<comment type="caution">
    <text evidence="11">The sequence shown here is derived from an EMBL/GenBank/DDBJ whole genome shotgun (WGS) entry which is preliminary data.</text>
</comment>
<evidence type="ECO:0000256" key="5">
    <source>
        <dbReference type="ARBA" id="ARBA00022729"/>
    </source>
</evidence>
<comment type="similarity">
    <text evidence="2">Belongs to the RLP family.</text>
</comment>
<reference evidence="11 12" key="1">
    <citation type="submission" date="2022-03" db="EMBL/GenBank/DDBJ databases">
        <authorList>
            <person name="Macdonald S."/>
            <person name="Ahmed S."/>
            <person name="Newling K."/>
        </authorList>
    </citation>
    <scope>NUCLEOTIDE SEQUENCE [LARGE SCALE GENOMIC DNA]</scope>
</reference>
<evidence type="ECO:0000256" key="9">
    <source>
        <dbReference type="ARBA" id="ARBA00023170"/>
    </source>
</evidence>
<accession>A0ABC8K403</accession>
<keyword evidence="4" id="KW-0812">Transmembrane</keyword>
<keyword evidence="10" id="KW-0325">Glycoprotein</keyword>
<dbReference type="InterPro" id="IPR032675">
    <property type="entry name" value="LRR_dom_sf"/>
</dbReference>
<evidence type="ECO:0000313" key="12">
    <source>
        <dbReference type="Proteomes" id="UP001642260"/>
    </source>
</evidence>
<dbReference type="Proteomes" id="UP001642260">
    <property type="component" value="Unassembled WGS sequence"/>
</dbReference>
<dbReference type="PANTHER" id="PTHR27000:SF756">
    <property type="entry name" value="OS02G0154975 PROTEIN"/>
    <property type="match status" value="1"/>
</dbReference>
<dbReference type="InterPro" id="IPR001611">
    <property type="entry name" value="Leu-rich_rpt"/>
</dbReference>
<keyword evidence="5" id="KW-0732">Signal</keyword>
<evidence type="ECO:0000256" key="8">
    <source>
        <dbReference type="ARBA" id="ARBA00023136"/>
    </source>
</evidence>
<organism evidence="11 12">
    <name type="scientific">Eruca vesicaria subsp. sativa</name>
    <name type="common">Garden rocket</name>
    <name type="synonym">Eruca sativa</name>
    <dbReference type="NCBI Taxonomy" id="29727"/>
    <lineage>
        <taxon>Eukaryota</taxon>
        <taxon>Viridiplantae</taxon>
        <taxon>Streptophyta</taxon>
        <taxon>Embryophyta</taxon>
        <taxon>Tracheophyta</taxon>
        <taxon>Spermatophyta</taxon>
        <taxon>Magnoliopsida</taxon>
        <taxon>eudicotyledons</taxon>
        <taxon>Gunneridae</taxon>
        <taxon>Pentapetalae</taxon>
        <taxon>rosids</taxon>
        <taxon>malvids</taxon>
        <taxon>Brassicales</taxon>
        <taxon>Brassicaceae</taxon>
        <taxon>Brassiceae</taxon>
        <taxon>Eruca</taxon>
    </lineage>
</organism>
<keyword evidence="12" id="KW-1185">Reference proteome</keyword>
<dbReference type="EMBL" id="CAKOAT010171044">
    <property type="protein sequence ID" value="CAH8351554.1"/>
    <property type="molecule type" value="Genomic_DNA"/>
</dbReference>
<protein>
    <submittedName>
        <fullName evidence="11">Uncharacterized protein</fullName>
    </submittedName>
</protein>
<evidence type="ECO:0000256" key="3">
    <source>
        <dbReference type="ARBA" id="ARBA00022614"/>
    </source>
</evidence>
<evidence type="ECO:0000256" key="6">
    <source>
        <dbReference type="ARBA" id="ARBA00022737"/>
    </source>
</evidence>
<dbReference type="SUPFAM" id="SSF52058">
    <property type="entry name" value="L domain-like"/>
    <property type="match status" value="1"/>
</dbReference>
<dbReference type="PANTHER" id="PTHR27000">
    <property type="entry name" value="LEUCINE-RICH REPEAT RECEPTOR-LIKE PROTEIN KINASE FAMILY PROTEIN-RELATED"/>
    <property type="match status" value="1"/>
</dbReference>
<dbReference type="Pfam" id="PF00560">
    <property type="entry name" value="LRR_1"/>
    <property type="match status" value="1"/>
</dbReference>
<evidence type="ECO:0000256" key="10">
    <source>
        <dbReference type="ARBA" id="ARBA00023180"/>
    </source>
</evidence>
<evidence type="ECO:0000256" key="1">
    <source>
        <dbReference type="ARBA" id="ARBA00004479"/>
    </source>
</evidence>
<keyword evidence="8" id="KW-0472">Membrane</keyword>
<dbReference type="AlphaFoldDB" id="A0ABC8K403"/>
<evidence type="ECO:0000256" key="2">
    <source>
        <dbReference type="ARBA" id="ARBA00009592"/>
    </source>
</evidence>
<evidence type="ECO:0000313" key="11">
    <source>
        <dbReference type="EMBL" id="CAH8351554.1"/>
    </source>
</evidence>
<keyword evidence="6" id="KW-0677">Repeat</keyword>
<dbReference type="FunFam" id="3.80.10.10:FF:000041">
    <property type="entry name" value="LRR receptor-like serine/threonine-protein kinase ERECTA"/>
    <property type="match status" value="1"/>
</dbReference>
<dbReference type="Pfam" id="PF13855">
    <property type="entry name" value="LRR_8"/>
    <property type="match status" value="1"/>
</dbReference>
<keyword evidence="7" id="KW-1133">Transmembrane helix</keyword>
<dbReference type="GO" id="GO:0016020">
    <property type="term" value="C:membrane"/>
    <property type="evidence" value="ECO:0007669"/>
    <property type="project" value="UniProtKB-SubCell"/>
</dbReference>
<proteinExistence type="inferred from homology"/>
<evidence type="ECO:0000256" key="7">
    <source>
        <dbReference type="ARBA" id="ARBA00022989"/>
    </source>
</evidence>
<keyword evidence="9" id="KW-0675">Receptor</keyword>
<gene>
    <name evidence="11" type="ORF">ERUC_LOCUS18293</name>
</gene>
<comment type="subcellular location">
    <subcellularLocation>
        <location evidence="1">Membrane</location>
        <topology evidence="1">Single-pass type I membrane protein</topology>
    </subcellularLocation>
</comment>
<dbReference type="Gene3D" id="3.80.10.10">
    <property type="entry name" value="Ribonuclease Inhibitor"/>
    <property type="match status" value="1"/>
</dbReference>
<name>A0ABC8K403_ERUVS</name>
<keyword evidence="3" id="KW-0433">Leucine-rich repeat</keyword>
<evidence type="ECO:0000256" key="4">
    <source>
        <dbReference type="ARBA" id="ARBA00022692"/>
    </source>
</evidence>
<sequence>MFSPQLSELDISYNDFSGHLSQGLGRCLRLSVLRAGFNNISSEIPGDIYNLSELEQLFLPANKLTGKIDNNITRLKKLTSLELYFNHLEGEIPMDRGLVSSLRSLQLHNNNITGTVPLSLANCTNLIKLNLRINRLGGSLREFEFSQLQSLQVLDLGNNKFTGERQLRPVRGKARPGSGALRGHGTLNYGAILHRRHSNKGAYGGRAKPPSIVPKNVIGSLLEDVFSVEHKEESCLGLV</sequence>